<sequence length="174" mass="18411">MDLSKKIDKLLATLHQLADAPAAGSAAEFQSHIRIALAELPEISKASGRDDADAFGARPRRRENSTASGATTIGTSYTRWRFRGLGPSPGGGVGGAGSFGGARTTMDEPQFTDIVGGSPRLCPALTSCSQQRPPSCPDYKFIWASGLNLHAGGLVSAPEFCFTDFCLMGEFQWL</sequence>
<evidence type="ECO:0000256" key="1">
    <source>
        <dbReference type="SAM" id="MobiDB-lite"/>
    </source>
</evidence>
<gene>
    <name evidence="2" type="ORF">LCGC14_0095130</name>
</gene>
<proteinExistence type="predicted"/>
<comment type="caution">
    <text evidence="2">The sequence shown here is derived from an EMBL/GenBank/DDBJ whole genome shotgun (WGS) entry which is preliminary data.</text>
</comment>
<dbReference type="AlphaFoldDB" id="A0A0F9VEK4"/>
<dbReference type="EMBL" id="LAZR01000026">
    <property type="protein sequence ID" value="KKO03586.1"/>
    <property type="molecule type" value="Genomic_DNA"/>
</dbReference>
<accession>A0A0F9VEK4</accession>
<reference evidence="2" key="1">
    <citation type="journal article" date="2015" name="Nature">
        <title>Complex archaea that bridge the gap between prokaryotes and eukaryotes.</title>
        <authorList>
            <person name="Spang A."/>
            <person name="Saw J.H."/>
            <person name="Jorgensen S.L."/>
            <person name="Zaremba-Niedzwiedzka K."/>
            <person name="Martijn J."/>
            <person name="Lind A.E."/>
            <person name="van Eijk R."/>
            <person name="Schleper C."/>
            <person name="Guy L."/>
            <person name="Ettema T.J."/>
        </authorList>
    </citation>
    <scope>NUCLEOTIDE SEQUENCE</scope>
</reference>
<feature type="region of interest" description="Disordered" evidence="1">
    <location>
        <begin position="48"/>
        <end position="73"/>
    </location>
</feature>
<name>A0A0F9VEK4_9ZZZZ</name>
<organism evidence="2">
    <name type="scientific">marine sediment metagenome</name>
    <dbReference type="NCBI Taxonomy" id="412755"/>
    <lineage>
        <taxon>unclassified sequences</taxon>
        <taxon>metagenomes</taxon>
        <taxon>ecological metagenomes</taxon>
    </lineage>
</organism>
<evidence type="ECO:0000313" key="2">
    <source>
        <dbReference type="EMBL" id="KKO03586.1"/>
    </source>
</evidence>
<protein>
    <submittedName>
        <fullName evidence="2">Uncharacterized protein</fullName>
    </submittedName>
</protein>